<organism evidence="2 3">
    <name type="scientific">Nocardioides yefusunii</name>
    <dbReference type="NCBI Taxonomy" id="2500546"/>
    <lineage>
        <taxon>Bacteria</taxon>
        <taxon>Bacillati</taxon>
        <taxon>Actinomycetota</taxon>
        <taxon>Actinomycetes</taxon>
        <taxon>Propionibacteriales</taxon>
        <taxon>Nocardioidaceae</taxon>
        <taxon>Nocardioides</taxon>
    </lineage>
</organism>
<gene>
    <name evidence="2" type="ORF">ACFPWU_12780</name>
</gene>
<accession>A0ABW1QY91</accession>
<reference evidence="3" key="1">
    <citation type="journal article" date="2019" name="Int. J. Syst. Evol. Microbiol.">
        <title>The Global Catalogue of Microorganisms (GCM) 10K type strain sequencing project: providing services to taxonomists for standard genome sequencing and annotation.</title>
        <authorList>
            <consortium name="The Broad Institute Genomics Platform"/>
            <consortium name="The Broad Institute Genome Sequencing Center for Infectious Disease"/>
            <person name="Wu L."/>
            <person name="Ma J."/>
        </authorList>
    </citation>
    <scope>NUCLEOTIDE SEQUENCE [LARGE SCALE GENOMIC DNA]</scope>
    <source>
        <strain evidence="3">DFY28</strain>
    </source>
</reference>
<dbReference type="RefSeq" id="WP_128219236.1">
    <property type="nucleotide sequence ID" value="NZ_CP034929.1"/>
</dbReference>
<comment type="caution">
    <text evidence="2">The sequence shown here is derived from an EMBL/GenBank/DDBJ whole genome shotgun (WGS) entry which is preliminary data.</text>
</comment>
<name>A0ABW1QY91_9ACTN</name>
<proteinExistence type="predicted"/>
<dbReference type="Proteomes" id="UP001596098">
    <property type="component" value="Unassembled WGS sequence"/>
</dbReference>
<evidence type="ECO:0000313" key="3">
    <source>
        <dbReference type="Proteomes" id="UP001596098"/>
    </source>
</evidence>
<keyword evidence="3" id="KW-1185">Reference proteome</keyword>
<feature type="region of interest" description="Disordered" evidence="1">
    <location>
        <begin position="1"/>
        <end position="40"/>
    </location>
</feature>
<protein>
    <submittedName>
        <fullName evidence="2">Uncharacterized protein</fullName>
    </submittedName>
</protein>
<dbReference type="EMBL" id="JBHSQI010000007">
    <property type="protein sequence ID" value="MFC6154537.1"/>
    <property type="molecule type" value="Genomic_DNA"/>
</dbReference>
<evidence type="ECO:0000256" key="1">
    <source>
        <dbReference type="SAM" id="MobiDB-lite"/>
    </source>
</evidence>
<sequence>MSDIEGDPFAGAAGPSARPVAKRGRRRGRKAARGTGEAASDVVAESVFALFFRIPVAIVRRILDVL</sequence>
<feature type="compositionally biased region" description="Basic residues" evidence="1">
    <location>
        <begin position="20"/>
        <end position="32"/>
    </location>
</feature>
<evidence type="ECO:0000313" key="2">
    <source>
        <dbReference type="EMBL" id="MFC6154537.1"/>
    </source>
</evidence>